<reference evidence="1" key="1">
    <citation type="submission" date="2018-06" db="EMBL/GenBank/DDBJ databases">
        <authorList>
            <person name="Zhirakovskaya E."/>
        </authorList>
    </citation>
    <scope>NUCLEOTIDE SEQUENCE</scope>
</reference>
<organism evidence="1">
    <name type="scientific">hydrothermal vent metagenome</name>
    <dbReference type="NCBI Taxonomy" id="652676"/>
    <lineage>
        <taxon>unclassified sequences</taxon>
        <taxon>metagenomes</taxon>
        <taxon>ecological metagenomes</taxon>
    </lineage>
</organism>
<evidence type="ECO:0000313" key="1">
    <source>
        <dbReference type="EMBL" id="VAW33423.1"/>
    </source>
</evidence>
<name>A0A3B0UZ49_9ZZZZ</name>
<dbReference type="EMBL" id="UOEU01000448">
    <property type="protein sequence ID" value="VAW33423.1"/>
    <property type="molecule type" value="Genomic_DNA"/>
</dbReference>
<dbReference type="AlphaFoldDB" id="A0A3B0UZ49"/>
<protein>
    <submittedName>
        <fullName evidence="1">Uncharacterized protein</fullName>
    </submittedName>
</protein>
<gene>
    <name evidence="1" type="ORF">MNBD_CHLOROFLEXI01-4935</name>
</gene>
<accession>A0A3B0UZ49</accession>
<proteinExistence type="predicted"/>
<sequence length="91" mass="10965">MPPEQPHPEENGEQAQFIEPNSHSFILKVWLIDSDKTQDKQNWRGYLTHVVSGQRRYFDNLSEMNNLLIPYLKGMGTKLPYWWRAYRWLTQ</sequence>